<dbReference type="AlphaFoldDB" id="A0A845R0L4"/>
<dbReference type="InterPro" id="IPR040285">
    <property type="entry name" value="ProX/PRXD1"/>
</dbReference>
<evidence type="ECO:0000313" key="3">
    <source>
        <dbReference type="EMBL" id="NBI06982.1"/>
    </source>
</evidence>
<feature type="domain" description="YbaK/aminoacyl-tRNA synthetase-associated" evidence="2">
    <location>
        <begin position="23"/>
        <end position="145"/>
    </location>
</feature>
<evidence type="ECO:0000259" key="2">
    <source>
        <dbReference type="Pfam" id="PF04073"/>
    </source>
</evidence>
<dbReference type="Proteomes" id="UP000467132">
    <property type="component" value="Unassembled WGS sequence"/>
</dbReference>
<dbReference type="PANTHER" id="PTHR31423">
    <property type="entry name" value="YBAK DOMAIN-CONTAINING PROTEIN"/>
    <property type="match status" value="1"/>
</dbReference>
<evidence type="ECO:0000313" key="4">
    <source>
        <dbReference type="Proteomes" id="UP000467132"/>
    </source>
</evidence>
<organism evidence="3 4">
    <name type="scientific">Senegalia massiliensis</name>
    <dbReference type="NCBI Taxonomy" id="1720316"/>
    <lineage>
        <taxon>Bacteria</taxon>
        <taxon>Bacillati</taxon>
        <taxon>Bacillota</taxon>
        <taxon>Clostridia</taxon>
        <taxon>Eubacteriales</taxon>
        <taxon>Clostridiaceae</taxon>
        <taxon>Senegalia</taxon>
    </lineage>
</organism>
<dbReference type="InterPro" id="IPR007214">
    <property type="entry name" value="YbaK/aa-tRNA-synth-assoc-dom"/>
</dbReference>
<accession>A0A845R0L4</accession>
<dbReference type="FunFam" id="3.90.960.10:FF:000005">
    <property type="entry name" value="Putative prolyl-tRNA synthetase"/>
    <property type="match status" value="1"/>
</dbReference>
<comment type="similarity">
    <text evidence="1">Belongs to the PRORSD1 family.</text>
</comment>
<dbReference type="GO" id="GO:0004812">
    <property type="term" value="F:aminoacyl-tRNA ligase activity"/>
    <property type="evidence" value="ECO:0007669"/>
    <property type="project" value="UniProtKB-KW"/>
</dbReference>
<keyword evidence="3" id="KW-0436">Ligase</keyword>
<dbReference type="EMBL" id="QXXA01000009">
    <property type="protein sequence ID" value="NBI06982.1"/>
    <property type="molecule type" value="Genomic_DNA"/>
</dbReference>
<gene>
    <name evidence="3" type="ORF">D3Z33_08965</name>
</gene>
<dbReference type="PANTHER" id="PTHR31423:SF3">
    <property type="entry name" value="PROLYL-TRNA SYNTHETASE ASSOCIATED DOMAIN-CONTAINING PROTEIN 1-RELATED"/>
    <property type="match status" value="1"/>
</dbReference>
<reference evidence="3 4" key="1">
    <citation type="submission" date="2018-08" db="EMBL/GenBank/DDBJ databases">
        <title>Murine metabolic-syndrome-specific gut microbial biobank.</title>
        <authorList>
            <person name="Liu C."/>
        </authorList>
    </citation>
    <scope>NUCLEOTIDE SEQUENCE [LARGE SCALE GENOMIC DNA]</scope>
    <source>
        <strain evidence="3 4">583</strain>
    </source>
</reference>
<dbReference type="RefSeq" id="WP_160197449.1">
    <property type="nucleotide sequence ID" value="NZ_QXXA01000009.1"/>
</dbReference>
<dbReference type="GO" id="GO:0002161">
    <property type="term" value="F:aminoacyl-tRNA deacylase activity"/>
    <property type="evidence" value="ECO:0007669"/>
    <property type="project" value="InterPro"/>
</dbReference>
<comment type="caution">
    <text evidence="3">The sequence shown here is derived from an EMBL/GenBank/DDBJ whole genome shotgun (WGS) entry which is preliminary data.</text>
</comment>
<keyword evidence="3" id="KW-0030">Aminoacyl-tRNA synthetase</keyword>
<dbReference type="CDD" id="cd04335">
    <property type="entry name" value="PrdX_deacylase"/>
    <property type="match status" value="1"/>
</dbReference>
<evidence type="ECO:0000256" key="1">
    <source>
        <dbReference type="ARBA" id="ARBA00010201"/>
    </source>
</evidence>
<dbReference type="InterPro" id="IPR036754">
    <property type="entry name" value="YbaK/aa-tRNA-synt-asso_dom_sf"/>
</dbReference>
<keyword evidence="4" id="KW-1185">Reference proteome</keyword>
<sequence length="159" mass="18920">MKTEEKVYEVLEEMNIEYELIEHPEVFTIEEARKYTSEEGIKNLFLTNKKKNKFFLVLINEDTKMDIKSFEEYIGEKRIKFANEKYLEEKMNTKPGAVSLFGLLNNEEKDIQVYLDTNIAKKEEVTFHPNNNTKTIIIKTGDMYKFLKELGYDYKFISI</sequence>
<dbReference type="Pfam" id="PF04073">
    <property type="entry name" value="tRNA_edit"/>
    <property type="match status" value="1"/>
</dbReference>
<dbReference type="OrthoDB" id="9798587at2"/>
<name>A0A845R0L4_9CLOT</name>
<proteinExistence type="inferred from homology"/>
<dbReference type="Gene3D" id="3.90.960.10">
    <property type="entry name" value="YbaK/aminoacyl-tRNA synthetase-associated domain"/>
    <property type="match status" value="1"/>
</dbReference>
<dbReference type="SUPFAM" id="SSF55826">
    <property type="entry name" value="YbaK/ProRS associated domain"/>
    <property type="match status" value="1"/>
</dbReference>
<protein>
    <submittedName>
        <fullName evidence="3">Prolyl-tRNA synthetase associated domain-containing protein</fullName>
    </submittedName>
</protein>